<keyword evidence="3" id="KW-1185">Reference proteome</keyword>
<reference evidence="3" key="1">
    <citation type="journal article" date="2015" name="PLoS Genet.">
        <title>Genome Sequence and Transcriptome Analyses of Chrysochromulina tobin: Metabolic Tools for Enhanced Algal Fitness in the Prominent Order Prymnesiales (Haptophyceae).</title>
        <authorList>
            <person name="Hovde B.T."/>
            <person name="Deodato C.R."/>
            <person name="Hunsperger H.M."/>
            <person name="Ryken S.A."/>
            <person name="Yost W."/>
            <person name="Jha R.K."/>
            <person name="Patterson J."/>
            <person name="Monnat R.J. Jr."/>
            <person name="Barlow S.B."/>
            <person name="Starkenburg S.R."/>
            <person name="Cattolico R.A."/>
        </authorList>
    </citation>
    <scope>NUCLEOTIDE SEQUENCE</scope>
    <source>
        <strain evidence="3">CCMP291</strain>
    </source>
</reference>
<feature type="region of interest" description="Disordered" evidence="1">
    <location>
        <begin position="48"/>
        <end position="94"/>
    </location>
</feature>
<evidence type="ECO:0000313" key="2">
    <source>
        <dbReference type="EMBL" id="KOO53750.1"/>
    </source>
</evidence>
<evidence type="ECO:0000313" key="3">
    <source>
        <dbReference type="Proteomes" id="UP000037460"/>
    </source>
</evidence>
<dbReference type="EMBL" id="JWZX01000083">
    <property type="protein sequence ID" value="KOO53750.1"/>
    <property type="molecule type" value="Genomic_DNA"/>
</dbReference>
<sequence>MKLGNRVYDVAAIGSHYALDKDHCFPVLLSIKKGADRLALCPHWGKEGHTSLTSAKHTTPKDFNSAKVNRDRDMSVPVEKDDGGQPKGKKQKIK</sequence>
<gene>
    <name evidence="2" type="ORF">Ctob_016681</name>
</gene>
<dbReference type="AlphaFoldDB" id="A0A0M0LRS1"/>
<feature type="compositionally biased region" description="Basic and acidic residues" evidence="1">
    <location>
        <begin position="68"/>
        <end position="84"/>
    </location>
</feature>
<proteinExistence type="predicted"/>
<protein>
    <submittedName>
        <fullName evidence="2">Uncharacterized protein</fullName>
    </submittedName>
</protein>
<comment type="caution">
    <text evidence="2">The sequence shown here is derived from an EMBL/GenBank/DDBJ whole genome shotgun (WGS) entry which is preliminary data.</text>
</comment>
<accession>A0A0M0LRS1</accession>
<dbReference type="Proteomes" id="UP000037460">
    <property type="component" value="Unassembled WGS sequence"/>
</dbReference>
<name>A0A0M0LRS1_9EUKA</name>
<evidence type="ECO:0000256" key="1">
    <source>
        <dbReference type="SAM" id="MobiDB-lite"/>
    </source>
</evidence>
<organism evidence="2 3">
    <name type="scientific">Chrysochromulina tobinii</name>
    <dbReference type="NCBI Taxonomy" id="1460289"/>
    <lineage>
        <taxon>Eukaryota</taxon>
        <taxon>Haptista</taxon>
        <taxon>Haptophyta</taxon>
        <taxon>Prymnesiophyceae</taxon>
        <taxon>Prymnesiales</taxon>
        <taxon>Chrysochromulinaceae</taxon>
        <taxon>Chrysochromulina</taxon>
    </lineage>
</organism>